<evidence type="ECO:0000259" key="1">
    <source>
        <dbReference type="SMART" id="SM00857"/>
    </source>
</evidence>
<dbReference type="Pfam" id="PF07508">
    <property type="entry name" value="Recombinase"/>
    <property type="match status" value="1"/>
</dbReference>
<dbReference type="GO" id="GO:0000150">
    <property type="term" value="F:DNA strand exchange activity"/>
    <property type="evidence" value="ECO:0007669"/>
    <property type="project" value="InterPro"/>
</dbReference>
<dbReference type="EMBL" id="CP026304">
    <property type="protein sequence ID" value="AVZ73871.1"/>
    <property type="molecule type" value="Genomic_DNA"/>
</dbReference>
<dbReference type="SMART" id="SM00857">
    <property type="entry name" value="Resolvase"/>
    <property type="match status" value="1"/>
</dbReference>
<dbReference type="Gene3D" id="3.90.1750.20">
    <property type="entry name" value="Putative Large Serine Recombinase, Chain B, Domain 2"/>
    <property type="match status" value="1"/>
</dbReference>
<dbReference type="InterPro" id="IPR011109">
    <property type="entry name" value="DNA_bind_recombinase_dom"/>
</dbReference>
<accession>A0A2R4T451</accession>
<name>A0A2R4T451_9ACTN</name>
<feature type="domain" description="Resolvase/invertase-type recombinase catalytic" evidence="1">
    <location>
        <begin position="36"/>
        <end position="185"/>
    </location>
</feature>
<dbReference type="InterPro" id="IPR006119">
    <property type="entry name" value="Resolv_N"/>
</dbReference>
<dbReference type="Proteomes" id="UP000244201">
    <property type="component" value="Chromosome"/>
</dbReference>
<dbReference type="PANTHER" id="PTHR30461:SF23">
    <property type="entry name" value="DNA RECOMBINASE-RELATED"/>
    <property type="match status" value="1"/>
</dbReference>
<dbReference type="AlphaFoldDB" id="A0A2R4T451"/>
<dbReference type="GO" id="GO:0003677">
    <property type="term" value="F:DNA binding"/>
    <property type="evidence" value="ECO:0007669"/>
    <property type="project" value="InterPro"/>
</dbReference>
<evidence type="ECO:0000313" key="3">
    <source>
        <dbReference type="Proteomes" id="UP000244201"/>
    </source>
</evidence>
<dbReference type="InterPro" id="IPR050639">
    <property type="entry name" value="SSR_resolvase"/>
</dbReference>
<evidence type="ECO:0000313" key="2">
    <source>
        <dbReference type="EMBL" id="AVZ73871.1"/>
    </source>
</evidence>
<dbReference type="InterPro" id="IPR036162">
    <property type="entry name" value="Resolvase-like_N_sf"/>
</dbReference>
<sequence length="547" mass="61461">MRPSRAFSRSCIAPPLQAWLDRGGTVEGWLNGRTPLISYARISADRLTGDAIGVGRQHRNNTRNAELHGCVVVMHYEDNNLTAAKREVIRPAFRQMCTDITHGREEETGIPVRGCVAVEKERVYRLPRDFIALQDALVMVGDGVFIEDKAILDLVNDDGIGEREVKKVGTRTARNAADRAEEGRIYGAPRRFGWLGASKDPVRVGNKHKDLEEWPHLIDMIKARYAGRSWRGITADMNKKKVTTARGGSWSEQAVKGLVTNPAWWGGRVLNGKIVTDPRTGEPVIGDWEHADEEIDGVTYEMWKCIMTGVQANRLHRGMKQAEGARSEGELRTRTYLFSGYLRCGRLNDFEEVCCSQLSGNKATGRNAKYGDYYRCGDANCKGIGRRVAPVDEYLEGLVLAYLDRHFAGTKSRTIPWRGKAKLAHLCKQRRDVEDSVTSGEAHWSDVQGLLTRLNRNIETLEQEETDHLMAEARRNLLRGWKREKWDRLELEEKRAVIGQVITSVVIVPIPEGVSDKAPFDPALLKVSWREKRTAVSGLPGRRAVIA</sequence>
<dbReference type="KEGG" id="slk:SLUN_18500"/>
<gene>
    <name evidence="2" type="ORF">SLUN_18500</name>
</gene>
<dbReference type="PANTHER" id="PTHR30461">
    <property type="entry name" value="DNA-INVERTASE FROM LAMBDOID PROPHAGE"/>
    <property type="match status" value="1"/>
</dbReference>
<keyword evidence="3" id="KW-1185">Reference proteome</keyword>
<proteinExistence type="predicted"/>
<protein>
    <recommendedName>
        <fullName evidence="1">Resolvase/invertase-type recombinase catalytic domain-containing protein</fullName>
    </recommendedName>
</protein>
<dbReference type="InterPro" id="IPR038109">
    <property type="entry name" value="DNA_bind_recomb_sf"/>
</dbReference>
<organism evidence="2 3">
    <name type="scientific">Streptomyces lunaelactis</name>
    <dbReference type="NCBI Taxonomy" id="1535768"/>
    <lineage>
        <taxon>Bacteria</taxon>
        <taxon>Bacillati</taxon>
        <taxon>Actinomycetota</taxon>
        <taxon>Actinomycetes</taxon>
        <taxon>Kitasatosporales</taxon>
        <taxon>Streptomycetaceae</taxon>
        <taxon>Streptomyces</taxon>
    </lineage>
</organism>
<dbReference type="Gene3D" id="3.40.50.1390">
    <property type="entry name" value="Resolvase, N-terminal catalytic domain"/>
    <property type="match status" value="1"/>
</dbReference>
<reference evidence="2 3" key="1">
    <citation type="submission" date="2018-01" db="EMBL/GenBank/DDBJ databases">
        <title>Complete genome sequence of Streptomyces lunaelactis MM109T, a Ferroverdin A producer isolated from cave moonmilk deposits.</title>
        <authorList>
            <person name="Naome A."/>
            <person name="Martinet L."/>
            <person name="Maciejewska M."/>
            <person name="Anderssen S."/>
            <person name="Adam D."/>
            <person name="Tenconi E."/>
            <person name="Deflandre B."/>
            <person name="Arguelles-Arias A."/>
            <person name="Calusinska M."/>
            <person name="Copieters W."/>
            <person name="Karim L."/>
            <person name="Hanikenne M."/>
            <person name="Baurain D."/>
            <person name="van Wezel G."/>
            <person name="Smargiasso N."/>
            <person name="de Pauw E."/>
            <person name="Delfosse P."/>
            <person name="Rigali S."/>
        </authorList>
    </citation>
    <scope>NUCLEOTIDE SEQUENCE [LARGE SCALE GENOMIC DNA]</scope>
    <source>
        <strain evidence="2 3">MM109</strain>
    </source>
</reference>